<dbReference type="EMBL" id="CP023275">
    <property type="protein sequence ID" value="ATB69196.1"/>
    <property type="molecule type" value="Genomic_DNA"/>
</dbReference>
<name>A0A290HTP9_9BACT</name>
<evidence type="ECO:0000259" key="3">
    <source>
        <dbReference type="PROSITE" id="PS50885"/>
    </source>
</evidence>
<dbReference type="SMART" id="SM00267">
    <property type="entry name" value="GGDEF"/>
    <property type="match status" value="1"/>
</dbReference>
<keyword evidence="1" id="KW-0472">Membrane</keyword>
<keyword evidence="1" id="KW-1133">Transmembrane helix</keyword>
<dbReference type="CDD" id="cd01948">
    <property type="entry name" value="EAL"/>
    <property type="match status" value="1"/>
</dbReference>
<dbReference type="GO" id="GO:0007165">
    <property type="term" value="P:signal transduction"/>
    <property type="evidence" value="ECO:0007669"/>
    <property type="project" value="InterPro"/>
</dbReference>
<dbReference type="PROSITE" id="PS50885">
    <property type="entry name" value="HAMP"/>
    <property type="match status" value="1"/>
</dbReference>
<dbReference type="InterPro" id="IPR000160">
    <property type="entry name" value="GGDEF_dom"/>
</dbReference>
<dbReference type="KEGG" id="sulj:SJPD1_1084"/>
<dbReference type="GO" id="GO:0003824">
    <property type="term" value="F:catalytic activity"/>
    <property type="evidence" value="ECO:0007669"/>
    <property type="project" value="UniProtKB-ARBA"/>
</dbReference>
<dbReference type="InterPro" id="IPR001633">
    <property type="entry name" value="EAL_dom"/>
</dbReference>
<evidence type="ECO:0000313" key="6">
    <source>
        <dbReference type="Proteomes" id="UP000217349"/>
    </source>
</evidence>
<dbReference type="Gene3D" id="6.10.340.10">
    <property type="match status" value="1"/>
</dbReference>
<dbReference type="InterPro" id="IPR052155">
    <property type="entry name" value="Biofilm_reg_signaling"/>
</dbReference>
<keyword evidence="1" id="KW-0812">Transmembrane</keyword>
<dbReference type="InterPro" id="IPR035919">
    <property type="entry name" value="EAL_sf"/>
</dbReference>
<dbReference type="SUPFAM" id="SSF158472">
    <property type="entry name" value="HAMP domain-like"/>
    <property type="match status" value="1"/>
</dbReference>
<evidence type="ECO:0000313" key="5">
    <source>
        <dbReference type="EMBL" id="ATB69196.1"/>
    </source>
</evidence>
<feature type="domain" description="GGDEF" evidence="4">
    <location>
        <begin position="280"/>
        <end position="413"/>
    </location>
</feature>
<proteinExistence type="predicted"/>
<dbReference type="CDD" id="cd06225">
    <property type="entry name" value="HAMP"/>
    <property type="match status" value="1"/>
</dbReference>
<dbReference type="RefSeq" id="WP_096046298.1">
    <property type="nucleotide sequence ID" value="NZ_CP023275.1"/>
</dbReference>
<protein>
    <submittedName>
        <fullName evidence="5">Diguanylate cyclase</fullName>
    </submittedName>
</protein>
<dbReference type="SUPFAM" id="SSF55073">
    <property type="entry name" value="Nucleotide cyclase"/>
    <property type="match status" value="1"/>
</dbReference>
<dbReference type="FunFam" id="3.30.70.270:FF:000001">
    <property type="entry name" value="Diguanylate cyclase domain protein"/>
    <property type="match status" value="1"/>
</dbReference>
<dbReference type="InterPro" id="IPR025991">
    <property type="entry name" value="Chemoreceptor_zinc-bind_dom"/>
</dbReference>
<organism evidence="5 6">
    <name type="scientific">Sulfurospirillum diekertiae</name>
    <dbReference type="NCBI Taxonomy" id="1854492"/>
    <lineage>
        <taxon>Bacteria</taxon>
        <taxon>Pseudomonadati</taxon>
        <taxon>Campylobacterota</taxon>
        <taxon>Epsilonproteobacteria</taxon>
        <taxon>Campylobacterales</taxon>
        <taxon>Sulfurospirillaceae</taxon>
        <taxon>Sulfurospirillum</taxon>
    </lineage>
</organism>
<dbReference type="InterPro" id="IPR003660">
    <property type="entry name" value="HAMP_dom"/>
</dbReference>
<dbReference type="NCBIfam" id="TIGR00254">
    <property type="entry name" value="GGDEF"/>
    <property type="match status" value="1"/>
</dbReference>
<dbReference type="Gene3D" id="1.20.120.30">
    <property type="entry name" value="Aspartate receptor, ligand-binding domain"/>
    <property type="match status" value="1"/>
</dbReference>
<dbReference type="SMART" id="SM00304">
    <property type="entry name" value="HAMP"/>
    <property type="match status" value="1"/>
</dbReference>
<dbReference type="Gene3D" id="3.20.20.450">
    <property type="entry name" value="EAL domain"/>
    <property type="match status" value="1"/>
</dbReference>
<dbReference type="PANTHER" id="PTHR44757">
    <property type="entry name" value="DIGUANYLATE CYCLASE DGCP"/>
    <property type="match status" value="1"/>
</dbReference>
<dbReference type="OrthoDB" id="9774644at2"/>
<dbReference type="PROSITE" id="PS50887">
    <property type="entry name" value="GGDEF"/>
    <property type="match status" value="1"/>
</dbReference>
<dbReference type="InterPro" id="IPR043128">
    <property type="entry name" value="Rev_trsase/Diguanyl_cyclase"/>
</dbReference>
<dbReference type="GO" id="GO:0016020">
    <property type="term" value="C:membrane"/>
    <property type="evidence" value="ECO:0007669"/>
    <property type="project" value="InterPro"/>
</dbReference>
<dbReference type="Pfam" id="PF13682">
    <property type="entry name" value="CZB"/>
    <property type="match status" value="1"/>
</dbReference>
<evidence type="ECO:0000259" key="4">
    <source>
        <dbReference type="PROSITE" id="PS50887"/>
    </source>
</evidence>
<dbReference type="CDD" id="cd01949">
    <property type="entry name" value="GGDEF"/>
    <property type="match status" value="1"/>
</dbReference>
<dbReference type="AlphaFoldDB" id="A0A290HTP9"/>
<dbReference type="SMART" id="SM00052">
    <property type="entry name" value="EAL"/>
    <property type="match status" value="1"/>
</dbReference>
<reference evidence="6" key="1">
    <citation type="submission" date="2017-09" db="EMBL/GenBank/DDBJ databases">
        <title>The complete genome of Sulfurospirillum sp. JPD-1.</title>
        <authorList>
            <person name="Goris T."/>
        </authorList>
    </citation>
    <scope>NUCLEOTIDE SEQUENCE [LARGE SCALE GENOMIC DNA]</scope>
    <source>
        <strain evidence="6">JPD-1</strain>
    </source>
</reference>
<accession>A0A290HTP9</accession>
<evidence type="ECO:0000259" key="2">
    <source>
        <dbReference type="PROSITE" id="PS50883"/>
    </source>
</evidence>
<dbReference type="SUPFAM" id="SSF141868">
    <property type="entry name" value="EAL domain-like"/>
    <property type="match status" value="1"/>
</dbReference>
<feature type="domain" description="EAL" evidence="2">
    <location>
        <begin position="422"/>
        <end position="676"/>
    </location>
</feature>
<dbReference type="Pfam" id="PF00990">
    <property type="entry name" value="GGDEF"/>
    <property type="match status" value="1"/>
</dbReference>
<dbReference type="Pfam" id="PF00672">
    <property type="entry name" value="HAMP"/>
    <property type="match status" value="1"/>
</dbReference>
<dbReference type="Proteomes" id="UP000217349">
    <property type="component" value="Chromosome"/>
</dbReference>
<dbReference type="Pfam" id="PF00563">
    <property type="entry name" value="EAL"/>
    <property type="match status" value="1"/>
</dbReference>
<dbReference type="PANTHER" id="PTHR44757:SF2">
    <property type="entry name" value="BIOFILM ARCHITECTURE MAINTENANCE PROTEIN MBAA"/>
    <property type="match status" value="1"/>
</dbReference>
<dbReference type="PROSITE" id="PS50883">
    <property type="entry name" value="EAL"/>
    <property type="match status" value="1"/>
</dbReference>
<sequence length="812" mass="92340">MKLSLSWKWLIASLCIESLMLSVLVYRNVQQLSESLLVQTSMRLETQKTLLQSALIAPWLQMDYATIQSVLEESQQVQSINYLVALNTQSQPIASVGWPLEKELPPVNNNPFGQSSLLNERYDTSIDIVVSGQKLGSVRIGLSTLFYTQARDSMIFKSIVIALIEIFFSALLLITLNRWIIRNLTKLMQSANAIAQGDYSKRLELSGDQETAELACAFNAMANTIQERIHSLEEVHQEEKKLSDKLERIAHYDTLTNLPNRVLLADRLHQAMAQSNRHNRSLAIIYLDLDGFKSINDTYGHHIGDILLVTLAGRMEQILREGDTLSRIGGDEFVIVLNDIKEVKLCELILERLLHVTNMPVIINDISVQVSSSIGVTFYPQDGASADQLMRHADQAMYLAKQSGKNSYRFFDLDQNVSLQAQRDYFLEVANALAHKEFVLYYQPKVNMKTGEIIGAEALIRWEHPQKGLVMPLSFLPFLENHSLSIEIGEWVIHSALSQIGQWHKIGFNLPVSININAYQLQQNDFMARFKAILEAHSDVDPSLLEVEILETSAVEDIVHVSAIMQSCHALGVHFALDDFGTGYSSLTYLKRLPAKTLKIDQSFIHDMLDDPDDLAIIEGVLGLARAFRKNVIAEGVESVDHGLCLLALGCEFAQGYGIAEPMPPQEFLFWVEAWKPDARWMAWQNRVPNSDSMQWLFAAVEHNAWVKSLKNYIQEGYGNPPLLNEHLCRFGIWFDREIRGTCKEELWFKKIDSLHHRLHTLGTKLVNTVLTQKEHSITLYTMSQINRMNKMIIALLYERIYSEENVKERVE</sequence>
<dbReference type="Gene3D" id="3.30.70.270">
    <property type="match status" value="1"/>
</dbReference>
<dbReference type="InterPro" id="IPR029787">
    <property type="entry name" value="Nucleotide_cyclase"/>
</dbReference>
<feature type="transmembrane region" description="Helical" evidence="1">
    <location>
        <begin position="159"/>
        <end position="180"/>
    </location>
</feature>
<gene>
    <name evidence="5" type="ORF">SJPD1_1084</name>
</gene>
<feature type="domain" description="HAMP" evidence="3">
    <location>
        <begin position="178"/>
        <end position="230"/>
    </location>
</feature>
<evidence type="ECO:0000256" key="1">
    <source>
        <dbReference type="SAM" id="Phobius"/>
    </source>
</evidence>